<proteinExistence type="inferred from homology"/>
<dbReference type="FunCoup" id="A0A7F5RMD6">
    <property type="interactions" value="1"/>
</dbReference>
<keyword evidence="7" id="KW-0175">Coiled coil</keyword>
<sequence>MVTAKITRVCSSTMRNNSPSSVVSTRTNRNRSNERIKQNEPPSENSSTNSTKTISKSQGSHIGSPTTSFTSTNSWKSRASGSGSLENINENNNISFRKIATSFPQVENNIHVVIRVRPLNSKEIRCGDTSTVDFPGNGQILVHGMPNGNSNQKEKTFSYDAVFEPASSQEDVFEFCGIKELIEMAVEGFRCTAFCYGQTGSGKTHTLTGPPGLFLQRPTAYHKDHGLILRSFVYLFQLLDKSSEIHYTLRASFLEIYNEKIIDLLNLGSSRKPLPIRWSKKARGFFVENLFTVVCEELDDLIAVLEEGMRNRSVGKHNMNEYSSRSHTILTINITSEIAAEGGVFISRTGKLNFVDLAGSEVTKKTQSGGKTLEEANNINKSLMVLGYCISSLSDPKRIGTHIPYRDSNLTKLLADSLAGNGVTLMIACISPAKSNQSESVNTLRYASRAKKIKTKPAVLMDPREALILNLKREITTLQSENDHLKTALNFHQIPTSSTNPTSAEDLERISELEAPELAELVRHYVNENETLKKENSELYQSKELLLRDHELVCRENERLLKKLEDVNLVCCRSPLIPARAAFSAGDLENVIQQPPSTRQSSIELPKTVTKELDMRQIGKVSVTSGRSKRSSLNGKNHPLRAKNLKPSNDPKSAHSSRRFSISGASDSGQYRDGLGKNKDPFGSAVSLIGDPG</sequence>
<dbReference type="GO" id="GO:0007052">
    <property type="term" value="P:mitotic spindle organization"/>
    <property type="evidence" value="ECO:0007669"/>
    <property type="project" value="TreeGrafter"/>
</dbReference>
<keyword evidence="5 6" id="KW-0505">Motor protein</keyword>
<dbReference type="GO" id="GO:0003777">
    <property type="term" value="F:microtubule motor activity"/>
    <property type="evidence" value="ECO:0007669"/>
    <property type="project" value="InterPro"/>
</dbReference>
<name>A0A7F5RMD6_AGRPL</name>
<dbReference type="Pfam" id="PF00225">
    <property type="entry name" value="Kinesin"/>
    <property type="match status" value="1"/>
</dbReference>
<dbReference type="Gene3D" id="3.40.850.10">
    <property type="entry name" value="Kinesin motor domain"/>
    <property type="match status" value="1"/>
</dbReference>
<evidence type="ECO:0000256" key="4">
    <source>
        <dbReference type="ARBA" id="ARBA00023212"/>
    </source>
</evidence>
<keyword evidence="3 5" id="KW-0067">ATP-binding</keyword>
<keyword evidence="4" id="KW-0963">Cytoplasm</keyword>
<feature type="coiled-coil region" evidence="7">
    <location>
        <begin position="529"/>
        <end position="567"/>
    </location>
</feature>
<dbReference type="GeneID" id="108733081"/>
<organism evidence="10 11">
    <name type="scientific">Agrilus planipennis</name>
    <name type="common">Emerald ash borer</name>
    <name type="synonym">Agrilus marcopoli</name>
    <dbReference type="NCBI Taxonomy" id="224129"/>
    <lineage>
        <taxon>Eukaryota</taxon>
        <taxon>Metazoa</taxon>
        <taxon>Ecdysozoa</taxon>
        <taxon>Arthropoda</taxon>
        <taxon>Hexapoda</taxon>
        <taxon>Insecta</taxon>
        <taxon>Pterygota</taxon>
        <taxon>Neoptera</taxon>
        <taxon>Endopterygota</taxon>
        <taxon>Coleoptera</taxon>
        <taxon>Polyphaga</taxon>
        <taxon>Elateriformia</taxon>
        <taxon>Buprestoidea</taxon>
        <taxon>Buprestidae</taxon>
        <taxon>Agrilinae</taxon>
        <taxon>Agrilus</taxon>
    </lineage>
</organism>
<evidence type="ECO:0000313" key="11">
    <source>
        <dbReference type="RefSeq" id="XP_025836980.1"/>
    </source>
</evidence>
<dbReference type="InterPro" id="IPR001752">
    <property type="entry name" value="Kinesin_motor_dom"/>
</dbReference>
<dbReference type="SUPFAM" id="SSF52540">
    <property type="entry name" value="P-loop containing nucleoside triphosphate hydrolases"/>
    <property type="match status" value="1"/>
</dbReference>
<keyword evidence="10" id="KW-1185">Reference proteome</keyword>
<dbReference type="GO" id="GO:0008017">
    <property type="term" value="F:microtubule binding"/>
    <property type="evidence" value="ECO:0007669"/>
    <property type="project" value="InterPro"/>
</dbReference>
<dbReference type="InterPro" id="IPR036961">
    <property type="entry name" value="Kinesin_motor_dom_sf"/>
</dbReference>
<keyword evidence="6" id="KW-0493">Microtubule</keyword>
<dbReference type="GO" id="GO:0007018">
    <property type="term" value="P:microtubule-based movement"/>
    <property type="evidence" value="ECO:0007669"/>
    <property type="project" value="InterPro"/>
</dbReference>
<dbReference type="GO" id="GO:0005524">
    <property type="term" value="F:ATP binding"/>
    <property type="evidence" value="ECO:0007669"/>
    <property type="project" value="UniProtKB-UniRule"/>
</dbReference>
<dbReference type="InParanoid" id="A0A7F5RMD6"/>
<dbReference type="CDD" id="cd00106">
    <property type="entry name" value="KISc"/>
    <property type="match status" value="1"/>
</dbReference>
<accession>A0A7F5RMD6</accession>
<dbReference type="SMART" id="SM00129">
    <property type="entry name" value="KISc"/>
    <property type="match status" value="1"/>
</dbReference>
<evidence type="ECO:0000259" key="9">
    <source>
        <dbReference type="PROSITE" id="PS50067"/>
    </source>
</evidence>
<feature type="compositionally biased region" description="Polar residues" evidence="8">
    <location>
        <begin position="58"/>
        <end position="85"/>
    </location>
</feature>
<comment type="similarity">
    <text evidence="5 6">Belongs to the TRAFAC class myosin-kinesin ATPase superfamily. Kinesin family.</text>
</comment>
<evidence type="ECO:0000313" key="10">
    <source>
        <dbReference type="Proteomes" id="UP000192223"/>
    </source>
</evidence>
<dbReference type="OrthoDB" id="3176171at2759"/>
<gene>
    <name evidence="11" type="primary">LOC108733081</name>
</gene>
<evidence type="ECO:0000256" key="1">
    <source>
        <dbReference type="ARBA" id="ARBA00004245"/>
    </source>
</evidence>
<comment type="subcellular location">
    <subcellularLocation>
        <location evidence="1">Cytoplasm</location>
        <location evidence="1">Cytoskeleton</location>
    </subcellularLocation>
</comment>
<keyword evidence="2 5" id="KW-0547">Nucleotide-binding</keyword>
<dbReference type="Proteomes" id="UP000192223">
    <property type="component" value="Unplaced"/>
</dbReference>
<dbReference type="InterPro" id="IPR027417">
    <property type="entry name" value="P-loop_NTPase"/>
</dbReference>
<keyword evidence="4" id="KW-0206">Cytoskeleton</keyword>
<dbReference type="PROSITE" id="PS00411">
    <property type="entry name" value="KINESIN_MOTOR_1"/>
    <property type="match status" value="1"/>
</dbReference>
<dbReference type="InterPro" id="IPR019821">
    <property type="entry name" value="Kinesin_motor_CS"/>
</dbReference>
<feature type="compositionally biased region" description="Low complexity" evidence="8">
    <location>
        <begin position="39"/>
        <end position="57"/>
    </location>
</feature>
<evidence type="ECO:0000256" key="7">
    <source>
        <dbReference type="SAM" id="Coils"/>
    </source>
</evidence>
<feature type="binding site" evidence="5">
    <location>
        <begin position="197"/>
        <end position="204"/>
    </location>
    <ligand>
        <name>ATP</name>
        <dbReference type="ChEBI" id="CHEBI:30616"/>
    </ligand>
</feature>
<evidence type="ECO:0000256" key="8">
    <source>
        <dbReference type="SAM" id="MobiDB-lite"/>
    </source>
</evidence>
<dbReference type="RefSeq" id="XP_025836980.1">
    <property type="nucleotide sequence ID" value="XM_025981195.1"/>
</dbReference>
<evidence type="ECO:0000256" key="2">
    <source>
        <dbReference type="ARBA" id="ARBA00022741"/>
    </source>
</evidence>
<dbReference type="GO" id="GO:0005875">
    <property type="term" value="C:microtubule associated complex"/>
    <property type="evidence" value="ECO:0007669"/>
    <property type="project" value="TreeGrafter"/>
</dbReference>
<reference evidence="11" key="1">
    <citation type="submission" date="2025-08" db="UniProtKB">
        <authorList>
            <consortium name="RefSeq"/>
        </authorList>
    </citation>
    <scope>IDENTIFICATION</scope>
    <source>
        <tissue evidence="11">Entire body</tissue>
    </source>
</reference>
<dbReference type="FunFam" id="3.40.850.10:FF:000080">
    <property type="entry name" value="Kinesin-like protein"/>
    <property type="match status" value="1"/>
</dbReference>
<evidence type="ECO:0000256" key="6">
    <source>
        <dbReference type="RuleBase" id="RU000394"/>
    </source>
</evidence>
<evidence type="ECO:0000256" key="3">
    <source>
        <dbReference type="ARBA" id="ARBA00022840"/>
    </source>
</evidence>
<dbReference type="PROSITE" id="PS50067">
    <property type="entry name" value="KINESIN_MOTOR_2"/>
    <property type="match status" value="1"/>
</dbReference>
<dbReference type="InterPro" id="IPR027640">
    <property type="entry name" value="Kinesin-like_fam"/>
</dbReference>
<feature type="compositionally biased region" description="Polar residues" evidence="8">
    <location>
        <begin position="622"/>
        <end position="635"/>
    </location>
</feature>
<protein>
    <recommendedName>
        <fullName evidence="6">Kinesin-like protein</fullName>
    </recommendedName>
</protein>
<dbReference type="AlphaFoldDB" id="A0A7F5RMD6"/>
<feature type="compositionally biased region" description="Polar residues" evidence="8">
    <location>
        <begin position="9"/>
        <end position="19"/>
    </location>
</feature>
<dbReference type="PRINTS" id="PR00380">
    <property type="entry name" value="KINESINHEAVY"/>
</dbReference>
<dbReference type="GO" id="GO:0005874">
    <property type="term" value="C:microtubule"/>
    <property type="evidence" value="ECO:0007669"/>
    <property type="project" value="UniProtKB-KW"/>
</dbReference>
<dbReference type="GO" id="GO:0051231">
    <property type="term" value="P:spindle elongation"/>
    <property type="evidence" value="ECO:0007669"/>
    <property type="project" value="TreeGrafter"/>
</dbReference>
<dbReference type="PANTHER" id="PTHR47969">
    <property type="entry name" value="CHROMOSOME-ASSOCIATED KINESIN KIF4A-RELATED"/>
    <property type="match status" value="1"/>
</dbReference>
<feature type="region of interest" description="Disordered" evidence="8">
    <location>
        <begin position="1"/>
        <end position="89"/>
    </location>
</feature>
<evidence type="ECO:0000256" key="5">
    <source>
        <dbReference type="PROSITE-ProRule" id="PRU00283"/>
    </source>
</evidence>
<feature type="region of interest" description="Disordered" evidence="8">
    <location>
        <begin position="621"/>
        <end position="693"/>
    </location>
</feature>
<feature type="domain" description="Kinesin motor" evidence="9">
    <location>
        <begin position="109"/>
        <end position="453"/>
    </location>
</feature>
<feature type="compositionally biased region" description="Polar residues" evidence="8">
    <location>
        <begin position="659"/>
        <end position="669"/>
    </location>
</feature>
<dbReference type="KEGG" id="apln:108733081"/>
<dbReference type="PANTHER" id="PTHR47969:SF33">
    <property type="entry name" value="KINESIN-LIKE PROTEIN"/>
    <property type="match status" value="1"/>
</dbReference>